<name>A0ABQ3ZWX3_9ACTN</name>
<dbReference type="RefSeq" id="WP_203840020.1">
    <property type="nucleotide sequence ID" value="NZ_BAAATV010000014.1"/>
</dbReference>
<dbReference type="Proteomes" id="UP000603200">
    <property type="component" value="Unassembled WGS sequence"/>
</dbReference>
<accession>A0ABQ3ZWX3</accession>
<dbReference type="EMBL" id="BOMN01000087">
    <property type="protein sequence ID" value="GIE22943.1"/>
    <property type="molecule type" value="Genomic_DNA"/>
</dbReference>
<evidence type="ECO:0000256" key="1">
    <source>
        <dbReference type="SAM" id="MobiDB-lite"/>
    </source>
</evidence>
<evidence type="ECO:0000259" key="2">
    <source>
        <dbReference type="Pfam" id="PF10069"/>
    </source>
</evidence>
<organism evidence="3 4">
    <name type="scientific">Winogradskya humida</name>
    <dbReference type="NCBI Taxonomy" id="113566"/>
    <lineage>
        <taxon>Bacteria</taxon>
        <taxon>Bacillati</taxon>
        <taxon>Actinomycetota</taxon>
        <taxon>Actinomycetes</taxon>
        <taxon>Micromonosporales</taxon>
        <taxon>Micromonosporaceae</taxon>
        <taxon>Winogradskya</taxon>
    </lineage>
</organism>
<dbReference type="InterPro" id="IPR043128">
    <property type="entry name" value="Rev_trsase/Diguanyl_cyclase"/>
</dbReference>
<evidence type="ECO:0000313" key="4">
    <source>
        <dbReference type="Proteomes" id="UP000603200"/>
    </source>
</evidence>
<evidence type="ECO:0000313" key="3">
    <source>
        <dbReference type="EMBL" id="GIE22943.1"/>
    </source>
</evidence>
<dbReference type="Pfam" id="PF10069">
    <property type="entry name" value="DICT"/>
    <property type="match status" value="1"/>
</dbReference>
<proteinExistence type="predicted"/>
<sequence length="368" mass="39623">MPDVPAVQRLTKKTLVTVSHALEQAALAAAEDGPMVVVALFQRLPYFERERQVYERIATLAAMTLVGLVADQAPDMPAGAYPVLLDEKEDLAREWTVVVLTPRFGALLVAHDLEQFQPGASSLESGRVFDGRSSFRRDEALHEVLRLRNQLGDRLSPAALSAMDAALDRVRELPATQGESRADAALRLFAARAERDHTRARAAAHRPGQDTEPDNTGDTDLSGEPGVRRWAGATGVTASGVLPVALLAVRISHTAGGDEGPIGRTGTRQHQAAIELLVSRLRPGDRASKVGQDDFMLFLPALGHDDAVAFAYELVADFAAADARSAFLSATVTVALTVTRRRPLPEEALRQALQWAITQNAPVVTIDS</sequence>
<comment type="caution">
    <text evidence="3">The sequence shown here is derived from an EMBL/GenBank/DDBJ whole genome shotgun (WGS) entry which is preliminary data.</text>
</comment>
<gene>
    <name evidence="3" type="ORF">Ahu01nite_060450</name>
</gene>
<protein>
    <recommendedName>
        <fullName evidence="2">DICT domain-containing protein</fullName>
    </recommendedName>
</protein>
<feature type="domain" description="DICT" evidence="2">
    <location>
        <begin position="5"/>
        <end position="112"/>
    </location>
</feature>
<dbReference type="InterPro" id="IPR019278">
    <property type="entry name" value="DICT_dom"/>
</dbReference>
<feature type="region of interest" description="Disordered" evidence="1">
    <location>
        <begin position="196"/>
        <end position="228"/>
    </location>
</feature>
<keyword evidence="4" id="KW-1185">Reference proteome</keyword>
<dbReference type="Gene3D" id="3.30.70.270">
    <property type="match status" value="1"/>
</dbReference>
<reference evidence="3 4" key="1">
    <citation type="submission" date="2021-01" db="EMBL/GenBank/DDBJ databases">
        <title>Whole genome shotgun sequence of Actinoplanes humidus NBRC 14915.</title>
        <authorList>
            <person name="Komaki H."/>
            <person name="Tamura T."/>
        </authorList>
    </citation>
    <scope>NUCLEOTIDE SEQUENCE [LARGE SCALE GENOMIC DNA]</scope>
    <source>
        <strain evidence="3 4">NBRC 14915</strain>
    </source>
</reference>